<dbReference type="GeneID" id="116296381"/>
<gene>
    <name evidence="3" type="primary">LOC116296381</name>
</gene>
<dbReference type="KEGG" id="aten:116296381"/>
<accession>A0A6P8HY02</accession>
<dbReference type="Gene3D" id="2.60.40.10">
    <property type="entry name" value="Immunoglobulins"/>
    <property type="match status" value="1"/>
</dbReference>
<organism evidence="2 3">
    <name type="scientific">Actinia tenebrosa</name>
    <name type="common">Australian red waratah sea anemone</name>
    <dbReference type="NCBI Taxonomy" id="6105"/>
    <lineage>
        <taxon>Eukaryota</taxon>
        <taxon>Metazoa</taxon>
        <taxon>Cnidaria</taxon>
        <taxon>Anthozoa</taxon>
        <taxon>Hexacorallia</taxon>
        <taxon>Actiniaria</taxon>
        <taxon>Actiniidae</taxon>
        <taxon>Actinia</taxon>
    </lineage>
</organism>
<dbReference type="SUPFAM" id="SSF81296">
    <property type="entry name" value="E set domains"/>
    <property type="match status" value="1"/>
</dbReference>
<dbReference type="Proteomes" id="UP000515163">
    <property type="component" value="Unplaced"/>
</dbReference>
<reference evidence="3" key="1">
    <citation type="submission" date="2025-08" db="UniProtKB">
        <authorList>
            <consortium name="RefSeq"/>
        </authorList>
    </citation>
    <scope>IDENTIFICATION</scope>
    <source>
        <tissue evidence="3">Tentacle</tissue>
    </source>
</reference>
<dbReference type="RefSeq" id="XP_031560248.1">
    <property type="nucleotide sequence ID" value="XM_031704388.1"/>
</dbReference>
<protein>
    <submittedName>
        <fullName evidence="3">Uncharacterized protein LOC116296381 isoform X1</fullName>
    </submittedName>
</protein>
<evidence type="ECO:0000313" key="2">
    <source>
        <dbReference type="Proteomes" id="UP000515163"/>
    </source>
</evidence>
<dbReference type="InterPro" id="IPR014756">
    <property type="entry name" value="Ig_E-set"/>
</dbReference>
<evidence type="ECO:0000313" key="3">
    <source>
        <dbReference type="RefSeq" id="XP_031560248.1"/>
    </source>
</evidence>
<keyword evidence="2" id="KW-1185">Reference proteome</keyword>
<dbReference type="InterPro" id="IPR036514">
    <property type="entry name" value="SGNH_hydro_sf"/>
</dbReference>
<dbReference type="SMART" id="SM00557">
    <property type="entry name" value="IG_FLMN"/>
    <property type="match status" value="1"/>
</dbReference>
<dbReference type="InterPro" id="IPR013783">
    <property type="entry name" value="Ig-like_fold"/>
</dbReference>
<dbReference type="Gene3D" id="3.40.50.1110">
    <property type="entry name" value="SGNH hydrolase"/>
    <property type="match status" value="1"/>
</dbReference>
<dbReference type="InterPro" id="IPR001298">
    <property type="entry name" value="Filamin/ABP280_rpt"/>
</dbReference>
<dbReference type="PANTHER" id="PTHR16165:SF5">
    <property type="entry name" value="NXPE FAMILY MEMBER 3"/>
    <property type="match status" value="1"/>
</dbReference>
<keyword evidence="1" id="KW-0812">Transmembrane</keyword>
<feature type="transmembrane region" description="Helical" evidence="1">
    <location>
        <begin position="21"/>
        <end position="39"/>
    </location>
</feature>
<evidence type="ECO:0000256" key="1">
    <source>
        <dbReference type="SAM" id="Phobius"/>
    </source>
</evidence>
<keyword evidence="1" id="KW-1133">Transmembrane helix</keyword>
<keyword evidence="1" id="KW-0472">Membrane</keyword>
<dbReference type="AlphaFoldDB" id="A0A6P8HY02"/>
<dbReference type="PANTHER" id="PTHR16165">
    <property type="entry name" value="NXPE FAMILY MEMBER"/>
    <property type="match status" value="1"/>
</dbReference>
<sequence length="521" mass="59771">MAREIDCFYVTKSRTRRRRNLFVFIIFLVITVAIFRKLFLPKYSDNPKIENFMRDWCRVRKASVDWEGILRPCDGMTAWDTNAKGLRQDQRTDPDSSLISLWDIRPAGEFSKFSIQSKTAKGEVKRIGGDSWRVHLIGPSSVAGTSFDHTNGTYEVLFLVTVPGVYAVDVVLEYSLCDGYTDPPPNWFKTGNSQGKYQKEGILGSTKNRPFLFKKLWGGSPITITIPYPAPKQPSVLSAVMAHKDHLDLGCGFECDKLWDGFGNWVAIGNTMQWKPFVPGDDKTTNPNWFGDRVRKNSILWIYGDSVSEQFYSGIRQHPLCSRVFRWCGHTYNWVYRLNGNLTMAKSQDDDLDFDDVRVINELDDVISNSIFDKNSAILVNAGLHYLESSNFTNYKKVVDSIIRLFQRDKLTGGDHEVKVFPGEMIWKTTTSLYKDKLDSKHLQARRFLTSQQRVLLFNAYATQAMCRAGFKVLDVFPLTDSYPHGTGKPERPKDAVHYQHFVFESVERLLEEFFITTHAQ</sequence>
<proteinExistence type="predicted"/>
<dbReference type="OrthoDB" id="5947175at2759"/>
<name>A0A6P8HY02_ACTTE</name>
<dbReference type="InParanoid" id="A0A6P8HY02"/>